<keyword evidence="1" id="KW-0812">Transmembrane</keyword>
<dbReference type="KEGG" id="mala:NCTC10135_00923"/>
<evidence type="ECO:0000313" key="3">
    <source>
        <dbReference type="Proteomes" id="UP000259864"/>
    </source>
</evidence>
<dbReference type="Proteomes" id="UP000259864">
    <property type="component" value="Chromosome 1"/>
</dbReference>
<keyword evidence="1" id="KW-0472">Membrane</keyword>
<feature type="non-terminal residue" evidence="2">
    <location>
        <position position="69"/>
    </location>
</feature>
<dbReference type="AlphaFoldDB" id="A0A3B0P165"/>
<evidence type="ECO:0000313" key="2">
    <source>
        <dbReference type="EMBL" id="SYV90399.1"/>
    </source>
</evidence>
<name>A0A3B0P165_9BACT</name>
<reference evidence="3" key="1">
    <citation type="submission" date="2018-06" db="EMBL/GenBank/DDBJ databases">
        <authorList>
            <consortium name="Pathogen Informatics"/>
        </authorList>
    </citation>
    <scope>NUCLEOTIDE SEQUENCE [LARGE SCALE GENOMIC DNA]</scope>
    <source>
        <strain evidence="3">NCTC10135</strain>
    </source>
</reference>
<keyword evidence="1" id="KW-1133">Transmembrane helix</keyword>
<dbReference type="EMBL" id="LS991949">
    <property type="protein sequence ID" value="SYV90399.1"/>
    <property type="molecule type" value="Genomic_DNA"/>
</dbReference>
<accession>A0A3B0P165</accession>
<protein>
    <submittedName>
        <fullName evidence="2">Uncharacterized protein</fullName>
    </submittedName>
</protein>
<feature type="transmembrane region" description="Helical" evidence="1">
    <location>
        <begin position="46"/>
        <end position="67"/>
    </location>
</feature>
<evidence type="ECO:0000256" key="1">
    <source>
        <dbReference type="SAM" id="Phobius"/>
    </source>
</evidence>
<gene>
    <name evidence="2" type="ORF">NCTC10135_00923</name>
</gene>
<sequence length="69" mass="8113">MIAIESLNFLIKKYILDYSQKHPKIDETLPYAKQLEQLKSQKSKIYLFKIFIIVLVASLLLASLTQIEW</sequence>
<proteinExistence type="predicted"/>
<organism evidence="2 3">
    <name type="scientific">Metamycoplasma alkalescens</name>
    <dbReference type="NCBI Taxonomy" id="45363"/>
    <lineage>
        <taxon>Bacteria</taxon>
        <taxon>Bacillati</taxon>
        <taxon>Mycoplasmatota</taxon>
        <taxon>Mycoplasmoidales</taxon>
        <taxon>Metamycoplasmataceae</taxon>
        <taxon>Metamycoplasma</taxon>
    </lineage>
</organism>